<dbReference type="AlphaFoldDB" id="A0A1T4X2Y8"/>
<keyword evidence="2" id="KW-1185">Reference proteome</keyword>
<evidence type="ECO:0000313" key="1">
    <source>
        <dbReference type="EMBL" id="SKA83799.1"/>
    </source>
</evidence>
<gene>
    <name evidence="1" type="ORF">SAMN02745704_01725</name>
</gene>
<reference evidence="1 2" key="1">
    <citation type="submission" date="2017-02" db="EMBL/GenBank/DDBJ databases">
        <authorList>
            <person name="Peterson S.W."/>
        </authorList>
    </citation>
    <scope>NUCLEOTIDE SEQUENCE [LARGE SCALE GENOMIC DNA]</scope>
    <source>
        <strain evidence="1 2">DSM 16080</strain>
    </source>
</reference>
<evidence type="ECO:0000313" key="2">
    <source>
        <dbReference type="Proteomes" id="UP000190027"/>
    </source>
</evidence>
<dbReference type="STRING" id="1121449.SAMN02745704_01725"/>
<proteinExistence type="predicted"/>
<organism evidence="1 2">
    <name type="scientific">Paucidesulfovibrio gracilis DSM 16080</name>
    <dbReference type="NCBI Taxonomy" id="1121449"/>
    <lineage>
        <taxon>Bacteria</taxon>
        <taxon>Pseudomonadati</taxon>
        <taxon>Thermodesulfobacteriota</taxon>
        <taxon>Desulfovibrionia</taxon>
        <taxon>Desulfovibrionales</taxon>
        <taxon>Desulfovibrionaceae</taxon>
        <taxon>Paucidesulfovibrio</taxon>
    </lineage>
</organism>
<name>A0A1T4X2Y8_9BACT</name>
<protein>
    <submittedName>
        <fullName evidence="1">Uncharacterized protein</fullName>
    </submittedName>
</protein>
<dbReference type="EMBL" id="FUYC01000006">
    <property type="protein sequence ID" value="SKA83799.1"/>
    <property type="molecule type" value="Genomic_DNA"/>
</dbReference>
<dbReference type="Proteomes" id="UP000190027">
    <property type="component" value="Unassembled WGS sequence"/>
</dbReference>
<accession>A0A1T4X2Y8</accession>
<sequence length="91" mass="10295">MRFNMEFHLFSAMRPPCSISDLLALLCMLRCFVATGSPSRAKGWVDQWGETLYRQEQVAPLYCGEAGRGNVSRQDCTIPEHHGGVAGWYRE</sequence>